<dbReference type="EC" id="3.5.1.28" evidence="2"/>
<protein>
    <recommendedName>
        <fullName evidence="2">N-acetylmuramoyl-L-alanine amidase</fullName>
        <ecNumber evidence="2">3.5.1.28</ecNumber>
    </recommendedName>
</protein>
<dbReference type="SUPFAM" id="SSF55846">
    <property type="entry name" value="N-acetylmuramoyl-L-alanine amidase-like"/>
    <property type="match status" value="1"/>
</dbReference>
<keyword evidence="3" id="KW-0378">Hydrolase</keyword>
<dbReference type="PANTHER" id="PTHR30417">
    <property type="entry name" value="N-ACETYLMURAMOYL-L-ALANINE AMIDASE AMID"/>
    <property type="match status" value="1"/>
</dbReference>
<dbReference type="InterPro" id="IPR051206">
    <property type="entry name" value="NAMLAA_amidase_2"/>
</dbReference>
<evidence type="ECO:0000256" key="3">
    <source>
        <dbReference type="ARBA" id="ARBA00022801"/>
    </source>
</evidence>
<gene>
    <name evidence="6" type="ORF">M3D15_09810</name>
</gene>
<organism evidence="6 7">
    <name type="scientific">Pseudoclavibacter albus</name>
    <dbReference type="NCBI Taxonomy" id="272241"/>
    <lineage>
        <taxon>Bacteria</taxon>
        <taxon>Bacillati</taxon>
        <taxon>Actinomycetota</taxon>
        <taxon>Actinomycetes</taxon>
        <taxon>Micrococcales</taxon>
        <taxon>Microbacteriaceae</taxon>
        <taxon>Pseudoclavibacter</taxon>
    </lineage>
</organism>
<accession>A0ABT2HZ70</accession>
<proteinExistence type="predicted"/>
<evidence type="ECO:0000313" key="6">
    <source>
        <dbReference type="EMBL" id="MCT2043617.1"/>
    </source>
</evidence>
<evidence type="ECO:0000256" key="4">
    <source>
        <dbReference type="ARBA" id="ARBA00023316"/>
    </source>
</evidence>
<dbReference type="InterPro" id="IPR002502">
    <property type="entry name" value="Amidase_domain"/>
</dbReference>
<dbReference type="CDD" id="cd06583">
    <property type="entry name" value="PGRP"/>
    <property type="match status" value="1"/>
</dbReference>
<dbReference type="RefSeq" id="WP_260104713.1">
    <property type="nucleotide sequence ID" value="NZ_JALXSQ010000059.1"/>
</dbReference>
<evidence type="ECO:0000256" key="1">
    <source>
        <dbReference type="ARBA" id="ARBA00001561"/>
    </source>
</evidence>
<name>A0ABT2HZ70_9MICO</name>
<dbReference type="SMART" id="SM00644">
    <property type="entry name" value="Ami_2"/>
    <property type="match status" value="1"/>
</dbReference>
<dbReference type="EMBL" id="JALXSQ010000059">
    <property type="protein sequence ID" value="MCT2043617.1"/>
    <property type="molecule type" value="Genomic_DNA"/>
</dbReference>
<feature type="domain" description="N-acetylmuramoyl-L-alanine amidase" evidence="5">
    <location>
        <begin position="12"/>
        <end position="158"/>
    </location>
</feature>
<evidence type="ECO:0000313" key="7">
    <source>
        <dbReference type="Proteomes" id="UP001525379"/>
    </source>
</evidence>
<dbReference type="Pfam" id="PF01510">
    <property type="entry name" value="Amidase_2"/>
    <property type="match status" value="1"/>
</dbReference>
<keyword evidence="4" id="KW-0961">Cell wall biogenesis/degradation</keyword>
<dbReference type="Proteomes" id="UP001525379">
    <property type="component" value="Unassembled WGS sequence"/>
</dbReference>
<comment type="catalytic activity">
    <reaction evidence="1">
        <text>Hydrolyzes the link between N-acetylmuramoyl residues and L-amino acid residues in certain cell-wall glycopeptides.</text>
        <dbReference type="EC" id="3.5.1.28"/>
    </reaction>
</comment>
<dbReference type="PANTHER" id="PTHR30417:SF1">
    <property type="entry name" value="N-ACETYLMURAMOYL-L-ALANINE AMIDASE AMID"/>
    <property type="match status" value="1"/>
</dbReference>
<comment type="caution">
    <text evidence="6">The sequence shown here is derived from an EMBL/GenBank/DDBJ whole genome shotgun (WGS) entry which is preliminary data.</text>
</comment>
<evidence type="ECO:0000256" key="2">
    <source>
        <dbReference type="ARBA" id="ARBA00011901"/>
    </source>
</evidence>
<dbReference type="InterPro" id="IPR036505">
    <property type="entry name" value="Amidase/PGRP_sf"/>
</dbReference>
<evidence type="ECO:0000259" key="5">
    <source>
        <dbReference type="SMART" id="SM00644"/>
    </source>
</evidence>
<reference evidence="6 7" key="1">
    <citation type="submission" date="2022-04" db="EMBL/GenBank/DDBJ databases">
        <title>Human microbiome associated bacterial genomes.</title>
        <authorList>
            <person name="Sandstrom S."/>
            <person name="Salamzade R."/>
            <person name="Kalan L.R."/>
        </authorList>
    </citation>
    <scope>NUCLEOTIDE SEQUENCE [LARGE SCALE GENOMIC DNA]</scope>
    <source>
        <strain evidence="7">p3-SID1799</strain>
    </source>
</reference>
<keyword evidence="7" id="KW-1185">Reference proteome</keyword>
<sequence>MGVPAIATRESSSNGMWSPREANVDTLLVHHAASGSLESMLGMIASGAREVSANFVVCDEQIVCVVWPERRAWTSGSPYDGGAGARWDHRSITVETINSATGDGSGWPISDASYRSLARLARWMDATYPSFHIDRDHIIGHRELWIRFGASYPTECPGGIDLDRVASLARGITTTPMEDDMTPEQDARLARIEAKLDKIMWTERNQSAAITATRGEVQQTRNLATEIKKLSAEEQAELLAALSAK</sequence>
<dbReference type="Gene3D" id="3.40.80.10">
    <property type="entry name" value="Peptidoglycan recognition protein-like"/>
    <property type="match status" value="1"/>
</dbReference>